<dbReference type="FunFam" id="3.40.1690.10:FF:000001">
    <property type="entry name" value="Flagellar biosynthetic protein FlhB"/>
    <property type="match status" value="1"/>
</dbReference>
<feature type="compositionally biased region" description="Basic and acidic residues" evidence="14">
    <location>
        <begin position="18"/>
        <end position="27"/>
    </location>
</feature>
<evidence type="ECO:0000256" key="7">
    <source>
        <dbReference type="ARBA" id="ARBA00022795"/>
    </source>
</evidence>
<keyword evidence="7 13" id="KW-1005">Bacterial flagellum biogenesis</keyword>
<evidence type="ECO:0000256" key="13">
    <source>
        <dbReference type="RuleBase" id="RU364091"/>
    </source>
</evidence>
<keyword evidence="4 13" id="KW-0813">Transport</keyword>
<comment type="caution">
    <text evidence="15">The sequence shown here is derived from an EMBL/GenBank/DDBJ whole genome shotgun (WGS) entry which is preliminary data.</text>
</comment>
<evidence type="ECO:0000256" key="6">
    <source>
        <dbReference type="ARBA" id="ARBA00022692"/>
    </source>
</evidence>
<dbReference type="Gene3D" id="6.10.250.2080">
    <property type="match status" value="1"/>
</dbReference>
<dbReference type="SUPFAM" id="SSF160544">
    <property type="entry name" value="EscU C-terminal domain-like"/>
    <property type="match status" value="1"/>
</dbReference>
<keyword evidence="15" id="KW-0282">Flagellum</keyword>
<name>A0A8J6NDH0_9BACT</name>
<dbReference type="NCBIfam" id="TIGR00328">
    <property type="entry name" value="flhB"/>
    <property type="match status" value="1"/>
</dbReference>
<keyword evidence="9 13" id="KW-1133">Transmembrane helix</keyword>
<keyword evidence="6 13" id="KW-0812">Transmembrane</keyword>
<dbReference type="InterPro" id="IPR006135">
    <property type="entry name" value="T3SS_substrate_exporter"/>
</dbReference>
<dbReference type="Proteomes" id="UP000614424">
    <property type="component" value="Unassembled WGS sequence"/>
</dbReference>
<comment type="similarity">
    <text evidence="2 13">Belongs to the type III secretion exporter family.</text>
</comment>
<sequence length="356" mass="39563">MAEEQSGQEKSEQPTQHRLSEGRKKGDVAKSMEVPSAVVLLLALLSLYLMGQYMLGNMLLILRHYLPNLHVIDINPGNMTTLTKEAMMLSAMVVGPLMAVVLLAALIGNYAQVGFLFTTEKIAPKFEKIDPIQGLKKIFSLQTVANSIKSIAKLCIVGIVSYLEVMKNMDGLIPLMDQEPYAILVFYAKVSFWIFLKATVIIALLAAADYAFQRWQFMKKMKMTKQEVKEEAKMTEGDPLVRGRIRSIQMEMARKRMMADVPKADVIITNPTRLAVALAYNNTTMSAPMVIAKGAGIIAGRIKEIARENNIPVIEDKPLARALFQHVKTNSPIPDNLYQAVAEVLAYVYGLKKKSA</sequence>
<proteinExistence type="inferred from homology"/>
<keyword evidence="11 13" id="KW-1006">Bacterial flagellum protein export</keyword>
<dbReference type="InterPro" id="IPR029025">
    <property type="entry name" value="T3SS_substrate_exporter_C"/>
</dbReference>
<feature type="transmembrane region" description="Helical" evidence="13">
    <location>
        <begin position="38"/>
        <end position="66"/>
    </location>
</feature>
<keyword evidence="10 13" id="KW-0472">Membrane</keyword>
<feature type="transmembrane region" description="Helical" evidence="13">
    <location>
        <begin position="183"/>
        <end position="212"/>
    </location>
</feature>
<evidence type="ECO:0000256" key="4">
    <source>
        <dbReference type="ARBA" id="ARBA00022448"/>
    </source>
</evidence>
<dbReference type="PANTHER" id="PTHR30531:SF12">
    <property type="entry name" value="FLAGELLAR BIOSYNTHETIC PROTEIN FLHB"/>
    <property type="match status" value="1"/>
</dbReference>
<feature type="transmembrane region" description="Helical" evidence="13">
    <location>
        <begin position="86"/>
        <end position="117"/>
    </location>
</feature>
<evidence type="ECO:0000256" key="12">
    <source>
        <dbReference type="ARBA" id="ARBA00025078"/>
    </source>
</evidence>
<keyword evidence="15" id="KW-0969">Cilium</keyword>
<dbReference type="PRINTS" id="PR00950">
    <property type="entry name" value="TYPE3IMSPROT"/>
</dbReference>
<reference evidence="15 16" key="1">
    <citation type="submission" date="2020-08" db="EMBL/GenBank/DDBJ databases">
        <title>Bridging the membrane lipid divide: bacteria of the FCB group superphylum have the potential to synthesize archaeal ether lipids.</title>
        <authorList>
            <person name="Villanueva L."/>
            <person name="Von Meijenfeldt F.A.B."/>
            <person name="Westbye A.B."/>
            <person name="Yadav S."/>
            <person name="Hopmans E.C."/>
            <person name="Dutilh B.E."/>
            <person name="Sinninghe Damste J.S."/>
        </authorList>
    </citation>
    <scope>NUCLEOTIDE SEQUENCE [LARGE SCALE GENOMIC DNA]</scope>
    <source>
        <strain evidence="15">NIOZ-UU47</strain>
    </source>
</reference>
<keyword evidence="15" id="KW-0966">Cell projection</keyword>
<evidence type="ECO:0000256" key="14">
    <source>
        <dbReference type="SAM" id="MobiDB-lite"/>
    </source>
</evidence>
<dbReference type="AlphaFoldDB" id="A0A8J6NDH0"/>
<evidence type="ECO:0000256" key="9">
    <source>
        <dbReference type="ARBA" id="ARBA00022989"/>
    </source>
</evidence>
<evidence type="ECO:0000256" key="5">
    <source>
        <dbReference type="ARBA" id="ARBA00022475"/>
    </source>
</evidence>
<protein>
    <recommendedName>
        <fullName evidence="3 13">Flagellar biosynthetic protein FlhB</fullName>
    </recommendedName>
</protein>
<comment type="subcellular location">
    <subcellularLocation>
        <location evidence="1">Cell membrane</location>
        <topology evidence="1">Multi-pass membrane protein</topology>
    </subcellularLocation>
</comment>
<feature type="transmembrane region" description="Helical" evidence="13">
    <location>
        <begin position="138"/>
        <end position="163"/>
    </location>
</feature>
<evidence type="ECO:0000256" key="8">
    <source>
        <dbReference type="ARBA" id="ARBA00022927"/>
    </source>
</evidence>
<feature type="region of interest" description="Disordered" evidence="14">
    <location>
        <begin position="1"/>
        <end position="27"/>
    </location>
</feature>
<dbReference type="GO" id="GO:0044780">
    <property type="term" value="P:bacterial-type flagellum assembly"/>
    <property type="evidence" value="ECO:0007669"/>
    <property type="project" value="InterPro"/>
</dbReference>
<evidence type="ECO:0000256" key="3">
    <source>
        <dbReference type="ARBA" id="ARBA00021622"/>
    </source>
</evidence>
<accession>A0A8J6NDH0</accession>
<gene>
    <name evidence="13 15" type="primary">flhB</name>
    <name evidence="15" type="ORF">H8E41_02970</name>
</gene>
<dbReference type="InterPro" id="IPR006136">
    <property type="entry name" value="FlhB"/>
</dbReference>
<comment type="function">
    <text evidence="12 13">Required for formation of the rod structure in the basal body of the flagellar apparatus. Together with FliI and FliH, may constitute the export apparatus of flagellin.</text>
</comment>
<keyword evidence="5 13" id="KW-1003">Cell membrane</keyword>
<dbReference type="GO" id="GO:0005886">
    <property type="term" value="C:plasma membrane"/>
    <property type="evidence" value="ECO:0007669"/>
    <property type="project" value="UniProtKB-SubCell"/>
</dbReference>
<evidence type="ECO:0000256" key="1">
    <source>
        <dbReference type="ARBA" id="ARBA00004651"/>
    </source>
</evidence>
<evidence type="ECO:0000256" key="10">
    <source>
        <dbReference type="ARBA" id="ARBA00023136"/>
    </source>
</evidence>
<dbReference type="EMBL" id="JACNJZ010000058">
    <property type="protein sequence ID" value="MBC8316839.1"/>
    <property type="molecule type" value="Genomic_DNA"/>
</dbReference>
<dbReference type="Gene3D" id="3.40.1690.10">
    <property type="entry name" value="secretion proteins EscU"/>
    <property type="match status" value="1"/>
</dbReference>
<keyword evidence="8 13" id="KW-0653">Protein transport</keyword>
<organism evidence="15 16">
    <name type="scientific">Candidatus Desulfobia pelagia</name>
    <dbReference type="NCBI Taxonomy" id="2841692"/>
    <lineage>
        <taxon>Bacteria</taxon>
        <taxon>Pseudomonadati</taxon>
        <taxon>Thermodesulfobacteriota</taxon>
        <taxon>Desulfobulbia</taxon>
        <taxon>Desulfobulbales</taxon>
        <taxon>Desulfobulbaceae</taxon>
        <taxon>Candidatus Desulfobia</taxon>
    </lineage>
</organism>
<dbReference type="GO" id="GO:0009306">
    <property type="term" value="P:protein secretion"/>
    <property type="evidence" value="ECO:0007669"/>
    <property type="project" value="InterPro"/>
</dbReference>
<evidence type="ECO:0000313" key="15">
    <source>
        <dbReference type="EMBL" id="MBC8316839.1"/>
    </source>
</evidence>
<evidence type="ECO:0000313" key="16">
    <source>
        <dbReference type="Proteomes" id="UP000614424"/>
    </source>
</evidence>
<evidence type="ECO:0000256" key="11">
    <source>
        <dbReference type="ARBA" id="ARBA00023225"/>
    </source>
</evidence>
<dbReference type="PANTHER" id="PTHR30531">
    <property type="entry name" value="FLAGELLAR BIOSYNTHETIC PROTEIN FLHB"/>
    <property type="match status" value="1"/>
</dbReference>
<dbReference type="Pfam" id="PF01312">
    <property type="entry name" value="Bac_export_2"/>
    <property type="match status" value="1"/>
</dbReference>
<evidence type="ECO:0000256" key="2">
    <source>
        <dbReference type="ARBA" id="ARBA00010690"/>
    </source>
</evidence>